<name>A0A4Y2PNX6_ARAVE</name>
<dbReference type="EMBL" id="BGPR01011754">
    <property type="protein sequence ID" value="GBN52792.1"/>
    <property type="molecule type" value="Genomic_DNA"/>
</dbReference>
<gene>
    <name evidence="2" type="ORF">AVEN_51403_1</name>
</gene>
<sequence>MDGLRESTDDCSTPPNKRAGSLNHFEFSSFSSTLSFKALTPCESDQSNAKTDSDVETGQNIHSLKKKVGYQLSQFPSLCAI</sequence>
<evidence type="ECO:0000256" key="1">
    <source>
        <dbReference type="SAM" id="MobiDB-lite"/>
    </source>
</evidence>
<feature type="region of interest" description="Disordered" evidence="1">
    <location>
        <begin position="1"/>
        <end position="20"/>
    </location>
</feature>
<dbReference type="Proteomes" id="UP000499080">
    <property type="component" value="Unassembled WGS sequence"/>
</dbReference>
<keyword evidence="3" id="KW-1185">Reference proteome</keyword>
<evidence type="ECO:0000313" key="2">
    <source>
        <dbReference type="EMBL" id="GBN52792.1"/>
    </source>
</evidence>
<organism evidence="2 3">
    <name type="scientific">Araneus ventricosus</name>
    <name type="common">Orbweaver spider</name>
    <name type="synonym">Epeira ventricosa</name>
    <dbReference type="NCBI Taxonomy" id="182803"/>
    <lineage>
        <taxon>Eukaryota</taxon>
        <taxon>Metazoa</taxon>
        <taxon>Ecdysozoa</taxon>
        <taxon>Arthropoda</taxon>
        <taxon>Chelicerata</taxon>
        <taxon>Arachnida</taxon>
        <taxon>Araneae</taxon>
        <taxon>Araneomorphae</taxon>
        <taxon>Entelegynae</taxon>
        <taxon>Araneoidea</taxon>
        <taxon>Araneidae</taxon>
        <taxon>Araneus</taxon>
    </lineage>
</organism>
<evidence type="ECO:0000313" key="3">
    <source>
        <dbReference type="Proteomes" id="UP000499080"/>
    </source>
</evidence>
<accession>A0A4Y2PNX6</accession>
<proteinExistence type="predicted"/>
<protein>
    <submittedName>
        <fullName evidence="2">Uncharacterized protein</fullName>
    </submittedName>
</protein>
<reference evidence="2 3" key="1">
    <citation type="journal article" date="2019" name="Sci. Rep.">
        <title>Orb-weaving spider Araneus ventricosus genome elucidates the spidroin gene catalogue.</title>
        <authorList>
            <person name="Kono N."/>
            <person name="Nakamura H."/>
            <person name="Ohtoshi R."/>
            <person name="Moran D.A.P."/>
            <person name="Shinohara A."/>
            <person name="Yoshida Y."/>
            <person name="Fujiwara M."/>
            <person name="Mori M."/>
            <person name="Tomita M."/>
            <person name="Arakawa K."/>
        </authorList>
    </citation>
    <scope>NUCLEOTIDE SEQUENCE [LARGE SCALE GENOMIC DNA]</scope>
</reference>
<dbReference type="AlphaFoldDB" id="A0A4Y2PNX6"/>
<comment type="caution">
    <text evidence="2">The sequence shown here is derived from an EMBL/GenBank/DDBJ whole genome shotgun (WGS) entry which is preliminary data.</text>
</comment>